<dbReference type="Proteomes" id="UP000697998">
    <property type="component" value="Unassembled WGS sequence"/>
</dbReference>
<dbReference type="PANTHER" id="PTHR45138">
    <property type="entry name" value="REGULATORY COMPONENTS OF SENSORY TRANSDUCTION SYSTEM"/>
    <property type="match status" value="1"/>
</dbReference>
<dbReference type="EMBL" id="JADJMH010000001">
    <property type="protein sequence ID" value="MBK7673886.1"/>
    <property type="molecule type" value="Genomic_DNA"/>
</dbReference>
<reference evidence="5 6" key="1">
    <citation type="submission" date="2020-10" db="EMBL/GenBank/DDBJ databases">
        <title>Connecting structure to function with the recovery of over 1000 high-quality activated sludge metagenome-assembled genomes encoding full-length rRNA genes using long-read sequencing.</title>
        <authorList>
            <person name="Singleton C.M."/>
            <person name="Petriglieri F."/>
            <person name="Kristensen J.M."/>
            <person name="Kirkegaard R.H."/>
            <person name="Michaelsen T.Y."/>
            <person name="Andersen M.H."/>
            <person name="Karst S.M."/>
            <person name="Dueholm M.S."/>
            <person name="Nielsen P.H."/>
            <person name="Albertsen M."/>
        </authorList>
    </citation>
    <scope>NUCLEOTIDE SEQUENCE [LARGE SCALE GENOMIC DNA]</scope>
    <source>
        <strain evidence="5">EsbW_18-Q3-R4-48_BATAC.285</strain>
    </source>
</reference>
<evidence type="ECO:0000313" key="6">
    <source>
        <dbReference type="Proteomes" id="UP000697998"/>
    </source>
</evidence>
<dbReference type="Pfam" id="PF00990">
    <property type="entry name" value="GGDEF"/>
    <property type="match status" value="1"/>
</dbReference>
<dbReference type="Gene3D" id="3.30.70.270">
    <property type="match status" value="1"/>
</dbReference>
<proteinExistence type="predicted"/>
<evidence type="ECO:0000256" key="2">
    <source>
        <dbReference type="ARBA" id="ARBA00034247"/>
    </source>
</evidence>
<gene>
    <name evidence="5" type="ORF">IPJ27_03480</name>
</gene>
<evidence type="ECO:0000256" key="1">
    <source>
        <dbReference type="ARBA" id="ARBA00012528"/>
    </source>
</evidence>
<dbReference type="GO" id="GO:0052621">
    <property type="term" value="F:diguanylate cyclase activity"/>
    <property type="evidence" value="ECO:0007669"/>
    <property type="project" value="UniProtKB-EC"/>
</dbReference>
<keyword evidence="3" id="KW-0175">Coiled coil</keyword>
<dbReference type="InterPro" id="IPR043128">
    <property type="entry name" value="Rev_trsase/Diguanyl_cyclase"/>
</dbReference>
<dbReference type="EC" id="2.7.7.65" evidence="1"/>
<dbReference type="GO" id="GO:0005886">
    <property type="term" value="C:plasma membrane"/>
    <property type="evidence" value="ECO:0007669"/>
    <property type="project" value="TreeGrafter"/>
</dbReference>
<evidence type="ECO:0000256" key="3">
    <source>
        <dbReference type="SAM" id="Coils"/>
    </source>
</evidence>
<evidence type="ECO:0000313" key="5">
    <source>
        <dbReference type="EMBL" id="MBK7673886.1"/>
    </source>
</evidence>
<accession>A0A935PXH4</accession>
<dbReference type="AlphaFoldDB" id="A0A935PXH4"/>
<evidence type="ECO:0000259" key="4">
    <source>
        <dbReference type="PROSITE" id="PS50887"/>
    </source>
</evidence>
<feature type="domain" description="GGDEF" evidence="4">
    <location>
        <begin position="207"/>
        <end position="343"/>
    </location>
</feature>
<dbReference type="FunFam" id="3.30.70.270:FF:000001">
    <property type="entry name" value="Diguanylate cyclase domain protein"/>
    <property type="match status" value="1"/>
</dbReference>
<protein>
    <recommendedName>
        <fullName evidence="1">diguanylate cyclase</fullName>
        <ecNumber evidence="1">2.7.7.65</ecNumber>
    </recommendedName>
</protein>
<organism evidence="5 6">
    <name type="scientific">Candidatus Accumulibacter proximus</name>
    <dbReference type="NCBI Taxonomy" id="2954385"/>
    <lineage>
        <taxon>Bacteria</taxon>
        <taxon>Pseudomonadati</taxon>
        <taxon>Pseudomonadota</taxon>
        <taxon>Betaproteobacteria</taxon>
        <taxon>Candidatus Accumulibacter</taxon>
    </lineage>
</organism>
<dbReference type="InterPro" id="IPR029787">
    <property type="entry name" value="Nucleotide_cyclase"/>
</dbReference>
<dbReference type="CDD" id="cd01949">
    <property type="entry name" value="GGDEF"/>
    <property type="match status" value="1"/>
</dbReference>
<dbReference type="SUPFAM" id="SSF55073">
    <property type="entry name" value="Nucleotide cyclase"/>
    <property type="match status" value="1"/>
</dbReference>
<dbReference type="PANTHER" id="PTHR45138:SF9">
    <property type="entry name" value="DIGUANYLATE CYCLASE DGCM-RELATED"/>
    <property type="match status" value="1"/>
</dbReference>
<dbReference type="InterPro" id="IPR050469">
    <property type="entry name" value="Diguanylate_Cyclase"/>
</dbReference>
<comment type="catalytic activity">
    <reaction evidence="2">
        <text>2 GTP = 3',3'-c-di-GMP + 2 diphosphate</text>
        <dbReference type="Rhea" id="RHEA:24898"/>
        <dbReference type="ChEBI" id="CHEBI:33019"/>
        <dbReference type="ChEBI" id="CHEBI:37565"/>
        <dbReference type="ChEBI" id="CHEBI:58805"/>
        <dbReference type="EC" id="2.7.7.65"/>
    </reaction>
</comment>
<dbReference type="PROSITE" id="PS50887">
    <property type="entry name" value="GGDEF"/>
    <property type="match status" value="1"/>
</dbReference>
<sequence>MRYHHNTAQSAEYLRLALKRMALQEAGLHPVSYAIWYEYVAGINPALQAEIDALLIGNARLNDETTYTLYGRHVADFDAKTALRIGDSVSHLVDQVSESAAQAGDQASRFGSSLEHWSDGLVRWPGATGTLAPGIEDILRGTQEMQQAISALQTRLEDSTREAQQLRHEVARAREEALIDALTGLTNRKGFDLALAACLEEANPEVPGPCLLMIDLDHFKRLNDTLGHVFGDRVLTSIGQTLRANVKGKDTAARYGGEEFAVILPQTPRGGAVGLAEALRAMVAASRVKRSGDKEALIGNITVSIGVADYSAGESAMDFVNRADRALYAAKMQGRNRVSLAQRPQSESVK</sequence>
<dbReference type="InterPro" id="IPR000160">
    <property type="entry name" value="GGDEF_dom"/>
</dbReference>
<dbReference type="SMART" id="SM00267">
    <property type="entry name" value="GGDEF"/>
    <property type="match status" value="1"/>
</dbReference>
<feature type="coiled-coil region" evidence="3">
    <location>
        <begin position="142"/>
        <end position="176"/>
    </location>
</feature>
<dbReference type="GO" id="GO:1902201">
    <property type="term" value="P:negative regulation of bacterial-type flagellum-dependent cell motility"/>
    <property type="evidence" value="ECO:0007669"/>
    <property type="project" value="TreeGrafter"/>
</dbReference>
<dbReference type="NCBIfam" id="TIGR00254">
    <property type="entry name" value="GGDEF"/>
    <property type="match status" value="1"/>
</dbReference>
<dbReference type="GO" id="GO:0043709">
    <property type="term" value="P:cell adhesion involved in single-species biofilm formation"/>
    <property type="evidence" value="ECO:0007669"/>
    <property type="project" value="TreeGrafter"/>
</dbReference>
<name>A0A935PXH4_9PROT</name>
<comment type="caution">
    <text evidence="5">The sequence shown here is derived from an EMBL/GenBank/DDBJ whole genome shotgun (WGS) entry which is preliminary data.</text>
</comment>